<dbReference type="AlphaFoldDB" id="A0A4R2B7X1"/>
<dbReference type="InterPro" id="IPR036052">
    <property type="entry name" value="TrpB-like_PALP_sf"/>
</dbReference>
<gene>
    <name evidence="7" type="ORF">EV184_12362</name>
</gene>
<evidence type="ECO:0000256" key="5">
    <source>
        <dbReference type="PIRSR" id="PIRSR006278-2"/>
    </source>
</evidence>
<dbReference type="Proteomes" id="UP000295043">
    <property type="component" value="Unassembled WGS sequence"/>
</dbReference>
<evidence type="ECO:0000313" key="7">
    <source>
        <dbReference type="EMBL" id="TCN22817.1"/>
    </source>
</evidence>
<keyword evidence="3 5" id="KW-0663">Pyridoxal phosphate</keyword>
<dbReference type="PANTHER" id="PTHR43780:SF2">
    <property type="entry name" value="1-AMINOCYCLOPROPANE-1-CARBOXYLATE DEAMINASE-RELATED"/>
    <property type="match status" value="1"/>
</dbReference>
<comment type="similarity">
    <text evidence="2">Belongs to the ACC deaminase/D-cysteine desulfhydrase family.</text>
</comment>
<dbReference type="EMBL" id="SLVU01000023">
    <property type="protein sequence ID" value="TCN22817.1"/>
    <property type="molecule type" value="Genomic_DNA"/>
</dbReference>
<feature type="active site" description="Nucleophile" evidence="4">
    <location>
        <position position="86"/>
    </location>
</feature>
<evidence type="ECO:0000259" key="6">
    <source>
        <dbReference type="Pfam" id="PF00291"/>
    </source>
</evidence>
<dbReference type="InterPro" id="IPR027278">
    <property type="entry name" value="ACCD_DCysDesulf"/>
</dbReference>
<reference evidence="7 8" key="1">
    <citation type="submission" date="2019-03" db="EMBL/GenBank/DDBJ databases">
        <title>Genomic Encyclopedia of Type Strains, Phase IV (KMG-V): Genome sequencing to study the core and pangenomes of soil and plant-associated prokaryotes.</title>
        <authorList>
            <person name="Whitman W."/>
        </authorList>
    </citation>
    <scope>NUCLEOTIDE SEQUENCE [LARGE SCALE GENOMIC DNA]</scope>
    <source>
        <strain evidence="7 8">23C40</strain>
    </source>
</reference>
<dbReference type="PANTHER" id="PTHR43780">
    <property type="entry name" value="1-AMINOCYCLOPROPANE-1-CARBOXYLATE DEAMINASE-RELATED"/>
    <property type="match status" value="1"/>
</dbReference>
<sequence>MAIVSQSELRAALAALPRVRLAHLPTPLDPCPRLSDLLQGPRIWIKRDDCTGLAFGGNKTRQHEFILGDAVDRGVDVVIQGAASQSNQSRQLAAASARLGIDCILMPRKDAFYEHVQGNQLVSRLFGATIVPVNAADSVKRAKEDMAARLRAEGRNPAILGMGASEALTLAAVAYVGAYLEIVDQLEALGEPLPTHVYVTSQGSTQAGLQAAARLLGHPTRIVGINPMDSRNEAYEPPASIARQCEQAARILGYELTVEPEDVTNSTAWVGRDYGQPSASAQKASSLLARTEGILVDPVYSGKGFSGLLGDIEAGRLTANDRVVFVHTGGLPAIFSYSEASLDG</sequence>
<organism evidence="7 8">
    <name type="scientific">Sinorhizobium americanum</name>
    <dbReference type="NCBI Taxonomy" id="194963"/>
    <lineage>
        <taxon>Bacteria</taxon>
        <taxon>Pseudomonadati</taxon>
        <taxon>Pseudomonadota</taxon>
        <taxon>Alphaproteobacteria</taxon>
        <taxon>Hyphomicrobiales</taxon>
        <taxon>Rhizobiaceae</taxon>
        <taxon>Sinorhizobium/Ensifer group</taxon>
        <taxon>Sinorhizobium</taxon>
    </lineage>
</organism>
<comment type="caution">
    <text evidence="7">The sequence shown here is derived from an EMBL/GenBank/DDBJ whole genome shotgun (WGS) entry which is preliminary data.</text>
</comment>
<evidence type="ECO:0000256" key="3">
    <source>
        <dbReference type="ARBA" id="ARBA00022898"/>
    </source>
</evidence>
<dbReference type="GO" id="GO:0019148">
    <property type="term" value="F:D-cysteine desulfhydrase activity"/>
    <property type="evidence" value="ECO:0007669"/>
    <property type="project" value="TreeGrafter"/>
</dbReference>
<keyword evidence="7" id="KW-0456">Lyase</keyword>
<dbReference type="SUPFAM" id="SSF53686">
    <property type="entry name" value="Tryptophan synthase beta subunit-like PLP-dependent enzymes"/>
    <property type="match status" value="1"/>
</dbReference>
<feature type="modified residue" description="N6-(pyridoxal phosphate)lysine" evidence="5">
    <location>
        <position position="59"/>
    </location>
</feature>
<proteinExistence type="inferred from homology"/>
<evidence type="ECO:0000256" key="1">
    <source>
        <dbReference type="ARBA" id="ARBA00001933"/>
    </source>
</evidence>
<dbReference type="InterPro" id="IPR001926">
    <property type="entry name" value="TrpB-like_PALP"/>
</dbReference>
<dbReference type="Pfam" id="PF00291">
    <property type="entry name" value="PALP"/>
    <property type="match status" value="1"/>
</dbReference>
<name>A0A4R2B7X1_9HYPH</name>
<protein>
    <submittedName>
        <fullName evidence="7">D-cysteine desulfhydrase/L-cysteate sulfo-lyase</fullName>
    </submittedName>
</protein>
<dbReference type="Gene3D" id="3.40.50.1100">
    <property type="match status" value="2"/>
</dbReference>
<comment type="cofactor">
    <cofactor evidence="1">
        <name>pyridoxal 5'-phosphate</name>
        <dbReference type="ChEBI" id="CHEBI:597326"/>
    </cofactor>
</comment>
<dbReference type="RefSeq" id="WP_132079838.1">
    <property type="nucleotide sequence ID" value="NZ_SLVU01000023.1"/>
</dbReference>
<accession>A0A4R2B7X1</accession>
<evidence type="ECO:0000256" key="2">
    <source>
        <dbReference type="ARBA" id="ARBA00008639"/>
    </source>
</evidence>
<feature type="domain" description="Tryptophan synthase beta chain-like PALP" evidence="6">
    <location>
        <begin position="20"/>
        <end position="329"/>
    </location>
</feature>
<dbReference type="PIRSF" id="PIRSF006278">
    <property type="entry name" value="ACCD_DCysDesulf"/>
    <property type="match status" value="1"/>
</dbReference>
<evidence type="ECO:0000313" key="8">
    <source>
        <dbReference type="Proteomes" id="UP000295043"/>
    </source>
</evidence>
<evidence type="ECO:0000256" key="4">
    <source>
        <dbReference type="PIRSR" id="PIRSR006278-1"/>
    </source>
</evidence>